<accession>A0ABV9A0F1</accession>
<proteinExistence type="predicted"/>
<evidence type="ECO:0000256" key="2">
    <source>
        <dbReference type="SAM" id="SignalP"/>
    </source>
</evidence>
<keyword evidence="2" id="KW-0732">Signal</keyword>
<dbReference type="RefSeq" id="WP_386442612.1">
    <property type="nucleotide sequence ID" value="NZ_JBHSFH010000003.1"/>
</dbReference>
<feature type="signal peptide" evidence="2">
    <location>
        <begin position="1"/>
        <end position="30"/>
    </location>
</feature>
<name>A0ABV9A0F1_9ACTN</name>
<dbReference type="Proteomes" id="UP001595997">
    <property type="component" value="Unassembled WGS sequence"/>
</dbReference>
<feature type="compositionally biased region" description="Low complexity" evidence="1">
    <location>
        <begin position="51"/>
        <end position="67"/>
    </location>
</feature>
<feature type="chain" id="PRO_5046713346" evidence="2">
    <location>
        <begin position="31"/>
        <end position="154"/>
    </location>
</feature>
<evidence type="ECO:0000313" key="3">
    <source>
        <dbReference type="EMBL" id="MFC4493424.1"/>
    </source>
</evidence>
<feature type="region of interest" description="Disordered" evidence="1">
    <location>
        <begin position="30"/>
        <end position="105"/>
    </location>
</feature>
<keyword evidence="4" id="KW-1185">Reference proteome</keyword>
<evidence type="ECO:0000256" key="1">
    <source>
        <dbReference type="SAM" id="MobiDB-lite"/>
    </source>
</evidence>
<sequence>MTSIPRSARFAMSGAVLVLGAGLAAGLAVAGDEDDGPVSNKKVPATSLPREPTATAEPSSPEPSKTEAPPKPAPTTTSPHPSASRSEPSPTRTPEPSVPGVSEAEWALELAERLREKYGAPGPGRTHWERHEQGEYEYEYSYEYDYEYRQDEQP</sequence>
<evidence type="ECO:0000313" key="4">
    <source>
        <dbReference type="Proteomes" id="UP001595997"/>
    </source>
</evidence>
<comment type="caution">
    <text evidence="3">The sequence shown here is derived from an EMBL/GenBank/DDBJ whole genome shotgun (WGS) entry which is preliminary data.</text>
</comment>
<dbReference type="EMBL" id="JBHSFH010000003">
    <property type="protein sequence ID" value="MFC4493424.1"/>
    <property type="molecule type" value="Genomic_DNA"/>
</dbReference>
<gene>
    <name evidence="3" type="ORF">ACFPA8_04655</name>
</gene>
<feature type="compositionally biased region" description="Low complexity" evidence="1">
    <location>
        <begin position="74"/>
        <end position="90"/>
    </location>
</feature>
<protein>
    <submittedName>
        <fullName evidence="3">Uncharacterized protein</fullName>
    </submittedName>
</protein>
<reference evidence="4" key="1">
    <citation type="journal article" date="2019" name="Int. J. Syst. Evol. Microbiol.">
        <title>The Global Catalogue of Microorganisms (GCM) 10K type strain sequencing project: providing services to taxonomists for standard genome sequencing and annotation.</title>
        <authorList>
            <consortium name="The Broad Institute Genomics Platform"/>
            <consortium name="The Broad Institute Genome Sequencing Center for Infectious Disease"/>
            <person name="Wu L."/>
            <person name="Ma J."/>
        </authorList>
    </citation>
    <scope>NUCLEOTIDE SEQUENCE [LARGE SCALE GENOMIC DNA]</scope>
    <source>
        <strain evidence="4">CGMCC 4.7357</strain>
    </source>
</reference>
<organism evidence="3 4">
    <name type="scientific">Streptomyces ovatisporus</name>
    <dbReference type="NCBI Taxonomy" id="1128682"/>
    <lineage>
        <taxon>Bacteria</taxon>
        <taxon>Bacillati</taxon>
        <taxon>Actinomycetota</taxon>
        <taxon>Actinomycetes</taxon>
        <taxon>Kitasatosporales</taxon>
        <taxon>Streptomycetaceae</taxon>
        <taxon>Streptomyces</taxon>
    </lineage>
</organism>